<keyword evidence="11" id="KW-1185">Reference proteome</keyword>
<keyword evidence="6" id="KW-0406">Ion transport</keyword>
<evidence type="ECO:0000313" key="10">
    <source>
        <dbReference type="EMBL" id="RVT90081.1"/>
    </source>
</evidence>
<dbReference type="PANTHER" id="PTHR33281:SF19">
    <property type="entry name" value="VOLTAGE-DEPENDENT ANION CHANNEL-FORMING PROTEIN YNEE"/>
    <property type="match status" value="1"/>
</dbReference>
<evidence type="ECO:0000256" key="1">
    <source>
        <dbReference type="ARBA" id="ARBA00004651"/>
    </source>
</evidence>
<comment type="similarity">
    <text evidence="8">Belongs to the anion channel-forming bestrophin (TC 1.A.46) family.</text>
</comment>
<dbReference type="AlphaFoldDB" id="A0A437LXF6"/>
<protein>
    <submittedName>
        <fullName evidence="10">Bestrophin</fullName>
    </submittedName>
</protein>
<sequence length="294" mass="31950">MYVRSTPTLLDLLIAWRGSILPYIAGRAMVVAAVSVLAVLVAHRLPGDIGGGAVPFTLIGLSLSIFMSFRNSACYDRWWEARKLWGQLLIETRSFARQTAHLPPAPREAMLTALCGFVNGLKARLRGDDEQATVAAWLPAPAALNPTDAALREVGRHLSALAADGAISEVRHSLLEGRLTAMSGVQAGCERIKSTPLPFAYSLLLHRTAWLFCLLLPFGLAGSIGWWTPALSLIVCYTFFGLDALGDQLEDPFGREVNDLPLDAMTRLLERELLAAAGRTDLPPAIEARDHLLM</sequence>
<dbReference type="RefSeq" id="WP_127790125.1">
    <property type="nucleotide sequence ID" value="NZ_SACL01000014.1"/>
</dbReference>
<keyword evidence="4 9" id="KW-0812">Transmembrane</keyword>
<feature type="transmembrane region" description="Helical" evidence="9">
    <location>
        <begin position="20"/>
        <end position="43"/>
    </location>
</feature>
<comment type="caution">
    <text evidence="10">The sequence shown here is derived from an EMBL/GenBank/DDBJ whole genome shotgun (WGS) entry which is preliminary data.</text>
</comment>
<proteinExistence type="inferred from homology"/>
<keyword evidence="2" id="KW-0813">Transport</keyword>
<dbReference type="InterPro" id="IPR044669">
    <property type="entry name" value="YneE/VCCN1/2-like"/>
</dbReference>
<evidence type="ECO:0000313" key="11">
    <source>
        <dbReference type="Proteomes" id="UP000282957"/>
    </source>
</evidence>
<dbReference type="EMBL" id="SACL01000014">
    <property type="protein sequence ID" value="RVT90081.1"/>
    <property type="molecule type" value="Genomic_DNA"/>
</dbReference>
<organism evidence="10 11">
    <name type="scientific">Rhodovarius crocodyli</name>
    <dbReference type="NCBI Taxonomy" id="1979269"/>
    <lineage>
        <taxon>Bacteria</taxon>
        <taxon>Pseudomonadati</taxon>
        <taxon>Pseudomonadota</taxon>
        <taxon>Alphaproteobacteria</taxon>
        <taxon>Acetobacterales</taxon>
        <taxon>Roseomonadaceae</taxon>
        <taxon>Rhodovarius</taxon>
    </lineage>
</organism>
<reference evidence="10 11" key="1">
    <citation type="submission" date="2019-01" db="EMBL/GenBank/DDBJ databases">
        <authorList>
            <person name="Chen W.-M."/>
        </authorList>
    </citation>
    <scope>NUCLEOTIDE SEQUENCE [LARGE SCALE GENOMIC DNA]</scope>
    <source>
        <strain evidence="10 11">CCP-6</strain>
    </source>
</reference>
<accession>A0A437LXF6</accession>
<dbReference type="OrthoDB" id="445589at2"/>
<evidence type="ECO:0000256" key="4">
    <source>
        <dbReference type="ARBA" id="ARBA00022692"/>
    </source>
</evidence>
<keyword evidence="7 9" id="KW-0472">Membrane</keyword>
<evidence type="ECO:0000256" key="6">
    <source>
        <dbReference type="ARBA" id="ARBA00023065"/>
    </source>
</evidence>
<dbReference type="Proteomes" id="UP000282957">
    <property type="component" value="Unassembled WGS sequence"/>
</dbReference>
<evidence type="ECO:0000256" key="7">
    <source>
        <dbReference type="ARBA" id="ARBA00023136"/>
    </source>
</evidence>
<feature type="transmembrane region" description="Helical" evidence="9">
    <location>
        <begin position="199"/>
        <end position="220"/>
    </location>
</feature>
<dbReference type="GO" id="GO:0005254">
    <property type="term" value="F:chloride channel activity"/>
    <property type="evidence" value="ECO:0007669"/>
    <property type="project" value="InterPro"/>
</dbReference>
<evidence type="ECO:0000256" key="8">
    <source>
        <dbReference type="ARBA" id="ARBA00034708"/>
    </source>
</evidence>
<dbReference type="Pfam" id="PF25539">
    <property type="entry name" value="Bestrophin_2"/>
    <property type="match status" value="1"/>
</dbReference>
<keyword evidence="3" id="KW-1003">Cell membrane</keyword>
<keyword evidence="5 9" id="KW-1133">Transmembrane helix</keyword>
<dbReference type="PANTHER" id="PTHR33281">
    <property type="entry name" value="UPF0187 PROTEIN YNEE"/>
    <property type="match status" value="1"/>
</dbReference>
<gene>
    <name evidence="10" type="ORF">EOD42_23925</name>
</gene>
<dbReference type="GO" id="GO:0005886">
    <property type="term" value="C:plasma membrane"/>
    <property type="evidence" value="ECO:0007669"/>
    <property type="project" value="UniProtKB-SubCell"/>
</dbReference>
<comment type="subcellular location">
    <subcellularLocation>
        <location evidence="1">Cell membrane</location>
        <topology evidence="1">Multi-pass membrane protein</topology>
    </subcellularLocation>
</comment>
<evidence type="ECO:0000256" key="2">
    <source>
        <dbReference type="ARBA" id="ARBA00022448"/>
    </source>
</evidence>
<evidence type="ECO:0000256" key="3">
    <source>
        <dbReference type="ARBA" id="ARBA00022475"/>
    </source>
</evidence>
<name>A0A437LXF6_9PROT</name>
<evidence type="ECO:0000256" key="5">
    <source>
        <dbReference type="ARBA" id="ARBA00022989"/>
    </source>
</evidence>
<feature type="transmembrane region" description="Helical" evidence="9">
    <location>
        <begin position="49"/>
        <end position="69"/>
    </location>
</feature>
<evidence type="ECO:0000256" key="9">
    <source>
        <dbReference type="SAM" id="Phobius"/>
    </source>
</evidence>